<dbReference type="PROSITE" id="PS51257">
    <property type="entry name" value="PROKAR_LIPOPROTEIN"/>
    <property type="match status" value="1"/>
</dbReference>
<evidence type="ECO:0000313" key="3">
    <source>
        <dbReference type="EMBL" id="GIH04664.1"/>
    </source>
</evidence>
<keyword evidence="1" id="KW-0732">Signal</keyword>
<evidence type="ECO:0000313" key="4">
    <source>
        <dbReference type="Proteomes" id="UP000612899"/>
    </source>
</evidence>
<accession>A0A8J3Q670</accession>
<dbReference type="GO" id="GO:0003824">
    <property type="term" value="F:catalytic activity"/>
    <property type="evidence" value="ECO:0007669"/>
    <property type="project" value="UniProtKB-ARBA"/>
</dbReference>
<evidence type="ECO:0000256" key="1">
    <source>
        <dbReference type="SAM" id="SignalP"/>
    </source>
</evidence>
<reference evidence="3" key="1">
    <citation type="submission" date="2021-01" db="EMBL/GenBank/DDBJ databases">
        <title>Whole genome shotgun sequence of Rhizocola hellebori NBRC 109834.</title>
        <authorList>
            <person name="Komaki H."/>
            <person name="Tamura T."/>
        </authorList>
    </citation>
    <scope>NUCLEOTIDE SEQUENCE</scope>
    <source>
        <strain evidence="3">NBRC 109834</strain>
    </source>
</reference>
<dbReference type="Proteomes" id="UP000612899">
    <property type="component" value="Unassembled WGS sequence"/>
</dbReference>
<name>A0A8J3Q670_9ACTN</name>
<feature type="domain" description="AB hydrolase-1" evidence="2">
    <location>
        <begin position="65"/>
        <end position="166"/>
    </location>
</feature>
<dbReference type="EMBL" id="BONY01000014">
    <property type="protein sequence ID" value="GIH04664.1"/>
    <property type="molecule type" value="Genomic_DNA"/>
</dbReference>
<organism evidence="3 4">
    <name type="scientific">Rhizocola hellebori</name>
    <dbReference type="NCBI Taxonomy" id="1392758"/>
    <lineage>
        <taxon>Bacteria</taxon>
        <taxon>Bacillati</taxon>
        <taxon>Actinomycetota</taxon>
        <taxon>Actinomycetes</taxon>
        <taxon>Micromonosporales</taxon>
        <taxon>Micromonosporaceae</taxon>
        <taxon>Rhizocola</taxon>
    </lineage>
</organism>
<proteinExistence type="predicted"/>
<dbReference type="SUPFAM" id="SSF53474">
    <property type="entry name" value="alpha/beta-Hydrolases"/>
    <property type="match status" value="1"/>
</dbReference>
<dbReference type="AlphaFoldDB" id="A0A8J3Q670"/>
<dbReference type="Pfam" id="PF00561">
    <property type="entry name" value="Abhydrolase_1"/>
    <property type="match status" value="1"/>
</dbReference>
<dbReference type="RefSeq" id="WP_203908544.1">
    <property type="nucleotide sequence ID" value="NZ_BONY01000014.1"/>
</dbReference>
<evidence type="ECO:0000259" key="2">
    <source>
        <dbReference type="Pfam" id="PF00561"/>
    </source>
</evidence>
<protein>
    <recommendedName>
        <fullName evidence="2">AB hydrolase-1 domain-containing protein</fullName>
    </recommendedName>
</protein>
<feature type="chain" id="PRO_5035174088" description="AB hydrolase-1 domain-containing protein" evidence="1">
    <location>
        <begin position="24"/>
        <end position="246"/>
    </location>
</feature>
<dbReference type="InterPro" id="IPR029058">
    <property type="entry name" value="AB_hydrolase_fold"/>
</dbReference>
<dbReference type="InterPro" id="IPR000073">
    <property type="entry name" value="AB_hydrolase_1"/>
</dbReference>
<comment type="caution">
    <text evidence="3">The sequence shown here is derived from an EMBL/GenBank/DDBJ whole genome shotgun (WGS) entry which is preliminary data.</text>
</comment>
<sequence>MRALCLTLAATIALTACSSKTPAAPPALKPGGSACEGLVQPGGKQVRFGENDGLAGVVIGDGKAAVVLAHQAPGSLCEWLPYARSLAERGYRALAFDFNGAGSSSFTGHLGDQDVADAVTYLRGQGVTQVFLMGASRGGTAVVTAGARIAPPVDGVISLSAPAAFAGMNAREAAPALAVPVLYICAEFDTSFVDAAKELYDLSKGSKDRRLKITYGSQHGVAMLMPGVDNEPGLEITGFLKTYAKG</sequence>
<feature type="signal peptide" evidence="1">
    <location>
        <begin position="1"/>
        <end position="23"/>
    </location>
</feature>
<gene>
    <name evidence="3" type="ORF">Rhe02_27310</name>
</gene>
<dbReference type="Gene3D" id="3.40.50.1820">
    <property type="entry name" value="alpha/beta hydrolase"/>
    <property type="match status" value="1"/>
</dbReference>
<keyword evidence="4" id="KW-1185">Reference proteome</keyword>